<proteinExistence type="predicted"/>
<reference evidence="4 5" key="1">
    <citation type="submission" date="2021-06" db="EMBL/GenBank/DDBJ databases">
        <title>A haploid diamondback moth (Plutella xylostella L.) genome assembly resolves 31 chromosomes and identifies a diamide resistance mutation.</title>
        <authorList>
            <person name="Ward C.M."/>
            <person name="Perry K.D."/>
            <person name="Baker G."/>
            <person name="Powis K."/>
            <person name="Heckel D.G."/>
            <person name="Baxter S.W."/>
        </authorList>
    </citation>
    <scope>NUCLEOTIDE SEQUENCE [LARGE SCALE GENOMIC DNA]</scope>
    <source>
        <strain evidence="4 5">LV</strain>
        <tissue evidence="4">Single pupa</tissue>
    </source>
</reference>
<dbReference type="InterPro" id="IPR007527">
    <property type="entry name" value="Znf_SWIM"/>
</dbReference>
<dbReference type="PANTHER" id="PTHR22619">
    <property type="entry name" value="ZINC FINGER SWIM DOMAIN CONTAINING PROTEIN 4, 5, 6"/>
    <property type="match status" value="1"/>
</dbReference>
<dbReference type="PROSITE" id="PS50966">
    <property type="entry name" value="ZF_SWIM"/>
    <property type="match status" value="1"/>
</dbReference>
<protein>
    <recommendedName>
        <fullName evidence="3">SWIM-type domain-containing protein</fullName>
    </recommendedName>
</protein>
<keyword evidence="5" id="KW-1185">Reference proteome</keyword>
<feature type="compositionally biased region" description="Basic residues" evidence="2">
    <location>
        <begin position="391"/>
        <end position="409"/>
    </location>
</feature>
<gene>
    <name evidence="4" type="ORF">JYU34_006379</name>
</gene>
<feature type="domain" description="SWIM-type" evidence="3">
    <location>
        <begin position="104"/>
        <end position="140"/>
    </location>
</feature>
<organism evidence="4 5">
    <name type="scientific">Plutella xylostella</name>
    <name type="common">Diamondback moth</name>
    <name type="synonym">Plutella maculipennis</name>
    <dbReference type="NCBI Taxonomy" id="51655"/>
    <lineage>
        <taxon>Eukaryota</taxon>
        <taxon>Metazoa</taxon>
        <taxon>Ecdysozoa</taxon>
        <taxon>Arthropoda</taxon>
        <taxon>Hexapoda</taxon>
        <taxon>Insecta</taxon>
        <taxon>Pterygota</taxon>
        <taxon>Neoptera</taxon>
        <taxon>Endopterygota</taxon>
        <taxon>Lepidoptera</taxon>
        <taxon>Glossata</taxon>
        <taxon>Ditrysia</taxon>
        <taxon>Yponomeutoidea</taxon>
        <taxon>Plutellidae</taxon>
        <taxon>Plutella</taxon>
    </lineage>
</organism>
<dbReference type="Pfam" id="PF25572">
    <property type="entry name" value="TPR_ZSWIM8"/>
    <property type="match status" value="1"/>
</dbReference>
<keyword evidence="1" id="KW-0479">Metal-binding</keyword>
<evidence type="ECO:0000259" key="3">
    <source>
        <dbReference type="PROSITE" id="PS50966"/>
    </source>
</evidence>
<evidence type="ECO:0000256" key="1">
    <source>
        <dbReference type="PROSITE-ProRule" id="PRU00325"/>
    </source>
</evidence>
<evidence type="ECO:0000313" key="4">
    <source>
        <dbReference type="EMBL" id="KAG7307786.1"/>
    </source>
</evidence>
<dbReference type="EMBL" id="JAHIBW010000009">
    <property type="protein sequence ID" value="KAG7307786.1"/>
    <property type="molecule type" value="Genomic_DNA"/>
</dbReference>
<name>A0ABQ7QRV3_PLUXY</name>
<feature type="region of interest" description="Disordered" evidence="2">
    <location>
        <begin position="391"/>
        <end position="411"/>
    </location>
</feature>
<comment type="caution">
    <text evidence="4">The sequence shown here is derived from an EMBL/GenBank/DDBJ whole genome shotgun (WGS) entry which is preliminary data.</text>
</comment>
<keyword evidence="1" id="KW-0862">Zinc</keyword>
<sequence>MFPSEKSVSSLSELAAKCVASHIPFELVEHVYPPVPEQLQLQIAFWSFPDSEDDIRLYSCLANGSADEFQRGEHLFRDRAVKDVLQIGFHLSATVTLTMQRAQYNVAVTFDRQRVSSCNCTCSSSAHWCSHIVAVCLYRIHLPTQVCLRAPVSESLQRLRRDQLQKFAQYLISELPRQVLPTAQRILDELLSAQPNPINTTCGAPDPTAGASAYEYTSWFLDDKTLHNNINKILVKFCVPAPIVFSDVNYLSTSAPPAAAEWSSLLRPLRGREPEGMWNLLSIIREMFKRNDRNAIPLLEIITEEVMACEQIIVWWYSTKSALVAWGGGGGGKHAGGNCAAQHACSSLCDEVVVLWRLAALNPGLAPHERDTLHEQLGAWHMKVLDKVAKSRAHPPHPPARHHSNRSHSHGPYINGISENEVFPGFHPAMEACFLEWDDYQIPGVTYTKELNPLYHSPFTIFRHGDKQNESVHQVGFPSYI</sequence>
<dbReference type="Proteomes" id="UP000823941">
    <property type="component" value="Chromosome 9"/>
</dbReference>
<keyword evidence="1" id="KW-0863">Zinc-finger</keyword>
<accession>A0ABQ7QRV3</accession>
<dbReference type="Pfam" id="PF04434">
    <property type="entry name" value="SWIM"/>
    <property type="match status" value="1"/>
</dbReference>
<evidence type="ECO:0000256" key="2">
    <source>
        <dbReference type="SAM" id="MobiDB-lite"/>
    </source>
</evidence>
<dbReference type="PANTHER" id="PTHR22619:SF1">
    <property type="entry name" value="ZINC FINGER SWIM DOMAIN-CONTAINING PROTEIN 8"/>
    <property type="match status" value="1"/>
</dbReference>
<evidence type="ECO:0000313" key="5">
    <source>
        <dbReference type="Proteomes" id="UP000823941"/>
    </source>
</evidence>
<dbReference type="InterPro" id="IPR057945">
    <property type="entry name" value="TPR_ZSWIM8"/>
</dbReference>